<dbReference type="Pfam" id="PF00933">
    <property type="entry name" value="Glyco_hydro_3"/>
    <property type="match status" value="1"/>
</dbReference>
<dbReference type="GO" id="GO:0005975">
    <property type="term" value="P:carbohydrate metabolic process"/>
    <property type="evidence" value="ECO:0007669"/>
    <property type="project" value="InterPro"/>
</dbReference>
<keyword evidence="3" id="KW-1133">Transmembrane helix</keyword>
<sequence length="1000" mass="109327">MKHSGLWTGLSSLCSSLLVLSLVGMDCMMGYAGTVNQALGIRTSKIVNEGDVGESTTYYESGYGELNAENLQKLIEDTYTEAVQEEAEGAVLLKNENGALPLSEKETGVTLFGHAVVQPLYKNASAGSKGYQTEHNIDLYKALHDAGFSINDTLYDAYAASETTRGTGSFDFATQTTSVKSMGEEKISFYTDELKASWENDYNDVAIVMLAREAGEGIELEIEDSYEGISQLALHQDEKDLLQMIKDSGKFSKTIVLINSGNPMELEWLEEYGVDACLWIGLPGQRGFEAVPGILNGTVNPSGHLTDTYAANSLSAPSVVNGSFNNCNWGNLDEVLEAVEDADDGVSWSTVQAEGIYVGYKYYETRYEDVVLNQGNADDAVGSSDGKAWDYAEEVTYPFGYGLSYTEFEQTLDDVVIEGDKITVTVTVKNTGAAAGKSVVQIYAQTPYGDYEKENLVEKSAIQLLNFGKTELLQPGESQTLTVECDKYLLASYDYIHAKGYIMSEGDYYIAIGENAHDALNNVLAAKGADGMTDADGAETAGEKEKIYTWKESFDADTYRNSRYTGEEVTNRFADADINDWQEGTVTYLSRNDWAATYPMAATQITLSEEMITALAGEYYKKPEDAPSVTAFTQGDNQGIPLTAMIGLEYDDPQWETYLNQFTIDELAVSIADNFGTAEIVSVGKPAILVGDGPDGVGGSFHEETYGDGRQDCCFPTEIVLASTFNKDLMRKRGELMAEECLYLGMMENWMPGVNLHRTPFGGRNFEYYSEDSIMNYLCEIPEVEAMEAKGVHAGAKHCIGNDQENNREGIAVFFNEQAFREGSLRGVEGALAVAGGQAVMHGFNRLGFVWCSSSTALCTQVLENEWGFVGQQETDAVASAEGTYKGHFVSAVAAGTDNFCLDFAGDSSRVLVQAITENGDGNLLGLLRKSVHDYLYIAANSNIMNGYSVNSKVVSITPWWQPLMYGLIAAFAVMDVICLAMLLRKRFGKKEKINVEEQE</sequence>
<dbReference type="PANTHER" id="PTHR42715:SF10">
    <property type="entry name" value="BETA-GLUCOSIDASE"/>
    <property type="match status" value="1"/>
</dbReference>
<feature type="transmembrane region" description="Helical" evidence="3">
    <location>
        <begin position="960"/>
        <end position="984"/>
    </location>
</feature>
<name>N2ABE9_9FIRM</name>
<comment type="similarity">
    <text evidence="1">Belongs to the glycosyl hydrolase 3 family.</text>
</comment>
<protein>
    <recommendedName>
        <fullName evidence="4">Fibronectin type III-like domain-containing protein</fullName>
    </recommendedName>
</protein>
<dbReference type="SUPFAM" id="SSF52279">
    <property type="entry name" value="Beta-D-glucan exohydrolase, C-terminal domain"/>
    <property type="match status" value="1"/>
</dbReference>
<dbReference type="Gene3D" id="3.20.20.300">
    <property type="entry name" value="Glycoside hydrolase, family 3, N-terminal domain"/>
    <property type="match status" value="1"/>
</dbReference>
<evidence type="ECO:0000256" key="1">
    <source>
        <dbReference type="ARBA" id="ARBA00005336"/>
    </source>
</evidence>
<dbReference type="InterPro" id="IPR036881">
    <property type="entry name" value="Glyco_hydro_3_C_sf"/>
</dbReference>
<dbReference type="AlphaFoldDB" id="N2ABE9"/>
<dbReference type="InterPro" id="IPR026891">
    <property type="entry name" value="Fn3-like"/>
</dbReference>
<keyword evidence="6" id="KW-1185">Reference proteome</keyword>
<dbReference type="InterPro" id="IPR001764">
    <property type="entry name" value="Glyco_hydro_3_N"/>
</dbReference>
<proteinExistence type="inferred from homology"/>
<dbReference type="Gene3D" id="3.40.50.1700">
    <property type="entry name" value="Glycoside hydrolase family 3 C-terminal domain"/>
    <property type="match status" value="1"/>
</dbReference>
<dbReference type="SUPFAM" id="SSF51445">
    <property type="entry name" value="(Trans)glycosidases"/>
    <property type="match status" value="1"/>
</dbReference>
<dbReference type="PANTHER" id="PTHR42715">
    <property type="entry name" value="BETA-GLUCOSIDASE"/>
    <property type="match status" value="1"/>
</dbReference>
<evidence type="ECO:0000256" key="2">
    <source>
        <dbReference type="ARBA" id="ARBA00022801"/>
    </source>
</evidence>
<feature type="domain" description="Fibronectin type III-like" evidence="4">
    <location>
        <begin position="438"/>
        <end position="516"/>
    </location>
</feature>
<dbReference type="InterPro" id="IPR013783">
    <property type="entry name" value="Ig-like_fold"/>
</dbReference>
<dbReference type="Pfam" id="PF14310">
    <property type="entry name" value="Fn3-like"/>
    <property type="match status" value="1"/>
</dbReference>
<comment type="caution">
    <text evidence="5">The sequence shown here is derived from an EMBL/GenBank/DDBJ whole genome shotgun (WGS) entry which is preliminary data.</text>
</comment>
<dbReference type="HOGENOM" id="CLU_005235_1_0_9"/>
<keyword evidence="3" id="KW-0812">Transmembrane</keyword>
<accession>N2ABE9</accession>
<evidence type="ECO:0000313" key="5">
    <source>
        <dbReference type="EMBL" id="EMZ21704.1"/>
    </source>
</evidence>
<dbReference type="InterPro" id="IPR017853">
    <property type="entry name" value="GH"/>
</dbReference>
<dbReference type="Proteomes" id="UP000012589">
    <property type="component" value="Unassembled WGS sequence"/>
</dbReference>
<dbReference type="eggNOG" id="COG1472">
    <property type="taxonomic scope" value="Bacteria"/>
</dbReference>
<dbReference type="STRING" id="1235802.C823_04399"/>
<dbReference type="GO" id="GO:0004553">
    <property type="term" value="F:hydrolase activity, hydrolyzing O-glycosyl compounds"/>
    <property type="evidence" value="ECO:0007669"/>
    <property type="project" value="InterPro"/>
</dbReference>
<dbReference type="Gene3D" id="2.60.40.10">
    <property type="entry name" value="Immunoglobulins"/>
    <property type="match status" value="1"/>
</dbReference>
<dbReference type="SMART" id="SM01217">
    <property type="entry name" value="Fn3_like"/>
    <property type="match status" value="1"/>
</dbReference>
<dbReference type="InterPro" id="IPR002772">
    <property type="entry name" value="Glyco_hydro_3_C"/>
</dbReference>
<dbReference type="InterPro" id="IPR036962">
    <property type="entry name" value="Glyco_hydro_3_N_sf"/>
</dbReference>
<keyword evidence="2" id="KW-0378">Hydrolase</keyword>
<dbReference type="PATRIC" id="fig|1235802.3.peg.4675"/>
<evidence type="ECO:0000256" key="3">
    <source>
        <dbReference type="SAM" id="Phobius"/>
    </source>
</evidence>
<evidence type="ECO:0000259" key="4">
    <source>
        <dbReference type="SMART" id="SM01217"/>
    </source>
</evidence>
<dbReference type="InterPro" id="IPR050288">
    <property type="entry name" value="Cellulose_deg_GH3"/>
</dbReference>
<gene>
    <name evidence="5" type="ORF">C823_04399</name>
</gene>
<keyword evidence="3" id="KW-0472">Membrane</keyword>
<organism evidence="5 6">
    <name type="scientific">Eubacterium plexicaudatum ASF492</name>
    <dbReference type="NCBI Taxonomy" id="1235802"/>
    <lineage>
        <taxon>Bacteria</taxon>
        <taxon>Bacillati</taxon>
        <taxon>Bacillota</taxon>
        <taxon>Clostridia</taxon>
        <taxon>Eubacteriales</taxon>
        <taxon>Eubacteriaceae</taxon>
        <taxon>Eubacterium</taxon>
    </lineage>
</organism>
<dbReference type="PRINTS" id="PR00133">
    <property type="entry name" value="GLHYDRLASE3"/>
</dbReference>
<dbReference type="EMBL" id="AQFT01000128">
    <property type="protein sequence ID" value="EMZ21704.1"/>
    <property type="molecule type" value="Genomic_DNA"/>
</dbReference>
<dbReference type="Pfam" id="PF01915">
    <property type="entry name" value="Glyco_hydro_3_C"/>
    <property type="match status" value="1"/>
</dbReference>
<reference evidence="5 6" key="1">
    <citation type="journal article" date="2014" name="Genome Announc.">
        <title>Draft genome sequences of the altered schaedler flora, a defined bacterial community from gnotobiotic mice.</title>
        <authorList>
            <person name="Wannemuehler M.J."/>
            <person name="Overstreet A.M."/>
            <person name="Ward D.V."/>
            <person name="Phillips G.J."/>
        </authorList>
    </citation>
    <scope>NUCLEOTIDE SEQUENCE [LARGE SCALE GENOMIC DNA]</scope>
    <source>
        <strain evidence="5 6">ASF492</strain>
    </source>
</reference>
<evidence type="ECO:0000313" key="6">
    <source>
        <dbReference type="Proteomes" id="UP000012589"/>
    </source>
</evidence>